<evidence type="ECO:0000313" key="2">
    <source>
        <dbReference type="EMBL" id="ORY10569.1"/>
    </source>
</evidence>
<feature type="compositionally biased region" description="Low complexity" evidence="1">
    <location>
        <begin position="158"/>
        <end position="173"/>
    </location>
</feature>
<dbReference type="EMBL" id="MCFA01000071">
    <property type="protein sequence ID" value="ORY10569.1"/>
    <property type="molecule type" value="Genomic_DNA"/>
</dbReference>
<protein>
    <submittedName>
        <fullName evidence="2">Uncharacterized protein</fullName>
    </submittedName>
</protein>
<keyword evidence="3" id="KW-1185">Reference proteome</keyword>
<dbReference type="Proteomes" id="UP000193144">
    <property type="component" value="Unassembled WGS sequence"/>
</dbReference>
<sequence length="196" mass="21387">MQQRDDLANKICSILRLPYGLSDAKTCSLQIPSASCQWLAMFHASTSAWPGRAAPDTCFRLEVAMDKETSVCNGEAVNCRVWSARRAPTRVEQVLQMRPNQGPSSGLTRARQQYLCHRVPREVLPAAGLRRCWCVVSCSRGHVVVVLLSYDIRAPDLAASSRSPSTTAAASSSQQQKRPGNAVCQRASQTEPTVDG</sequence>
<evidence type="ECO:0000313" key="3">
    <source>
        <dbReference type="Proteomes" id="UP000193144"/>
    </source>
</evidence>
<feature type="region of interest" description="Disordered" evidence="1">
    <location>
        <begin position="158"/>
        <end position="196"/>
    </location>
</feature>
<organism evidence="2 3">
    <name type="scientific">Clohesyomyces aquaticus</name>
    <dbReference type="NCBI Taxonomy" id="1231657"/>
    <lineage>
        <taxon>Eukaryota</taxon>
        <taxon>Fungi</taxon>
        <taxon>Dikarya</taxon>
        <taxon>Ascomycota</taxon>
        <taxon>Pezizomycotina</taxon>
        <taxon>Dothideomycetes</taxon>
        <taxon>Pleosporomycetidae</taxon>
        <taxon>Pleosporales</taxon>
        <taxon>Lindgomycetaceae</taxon>
        <taxon>Clohesyomyces</taxon>
    </lineage>
</organism>
<reference evidence="2 3" key="1">
    <citation type="submission" date="2016-07" db="EMBL/GenBank/DDBJ databases">
        <title>Pervasive Adenine N6-methylation of Active Genes in Fungi.</title>
        <authorList>
            <consortium name="DOE Joint Genome Institute"/>
            <person name="Mondo S.J."/>
            <person name="Dannebaum R.O."/>
            <person name="Kuo R.C."/>
            <person name="Labutti K."/>
            <person name="Haridas S."/>
            <person name="Kuo A."/>
            <person name="Salamov A."/>
            <person name="Ahrendt S.R."/>
            <person name="Lipzen A."/>
            <person name="Sullivan W."/>
            <person name="Andreopoulos W.B."/>
            <person name="Clum A."/>
            <person name="Lindquist E."/>
            <person name="Daum C."/>
            <person name="Ramamoorthy G.K."/>
            <person name="Gryganskyi A."/>
            <person name="Culley D."/>
            <person name="Magnuson J.K."/>
            <person name="James T.Y."/>
            <person name="O'Malley M.A."/>
            <person name="Stajich J.E."/>
            <person name="Spatafora J.W."/>
            <person name="Visel A."/>
            <person name="Grigoriev I.V."/>
        </authorList>
    </citation>
    <scope>NUCLEOTIDE SEQUENCE [LARGE SCALE GENOMIC DNA]</scope>
    <source>
        <strain evidence="2 3">CBS 115471</strain>
    </source>
</reference>
<name>A0A1Y1ZK51_9PLEO</name>
<accession>A0A1Y1ZK51</accession>
<evidence type="ECO:0000256" key="1">
    <source>
        <dbReference type="SAM" id="MobiDB-lite"/>
    </source>
</evidence>
<proteinExistence type="predicted"/>
<comment type="caution">
    <text evidence="2">The sequence shown here is derived from an EMBL/GenBank/DDBJ whole genome shotgun (WGS) entry which is preliminary data.</text>
</comment>
<dbReference type="AlphaFoldDB" id="A0A1Y1ZK51"/>
<gene>
    <name evidence="2" type="ORF">BCR34DRAFT_347585</name>
</gene>
<feature type="compositionally biased region" description="Polar residues" evidence="1">
    <location>
        <begin position="186"/>
        <end position="196"/>
    </location>
</feature>